<dbReference type="PROSITE" id="PS50103">
    <property type="entry name" value="ZF_C3H1"/>
    <property type="match status" value="1"/>
</dbReference>
<dbReference type="InterPro" id="IPR039971">
    <property type="entry name" value="CWC24-like"/>
</dbReference>
<keyword evidence="7 11" id="KW-0863">Zinc-finger</keyword>
<feature type="region of interest" description="Disordered" evidence="13">
    <location>
        <begin position="276"/>
        <end position="295"/>
    </location>
</feature>
<keyword evidence="9 12" id="KW-0238">DNA-binding</keyword>
<evidence type="ECO:0000256" key="6">
    <source>
        <dbReference type="ARBA" id="ARBA00022728"/>
    </source>
</evidence>
<dbReference type="GO" id="GO:0003677">
    <property type="term" value="F:DNA binding"/>
    <property type="evidence" value="ECO:0007669"/>
    <property type="project" value="UniProtKB-UniRule"/>
</dbReference>
<comment type="function">
    <text evidence="1 12">Involved in pre-mRNA splicing.</text>
</comment>
<feature type="compositionally biased region" description="Low complexity" evidence="13">
    <location>
        <begin position="25"/>
        <end position="57"/>
    </location>
</feature>
<dbReference type="SUPFAM" id="SSF90229">
    <property type="entry name" value="CCCH zinc finger"/>
    <property type="match status" value="1"/>
</dbReference>
<dbReference type="PANTHER" id="PTHR12930:SF0">
    <property type="entry name" value="RING FINGER PROTEIN 113B"/>
    <property type="match status" value="1"/>
</dbReference>
<keyword evidence="6 12" id="KW-0747">Spliceosome</keyword>
<dbReference type="OrthoDB" id="25761at2759"/>
<evidence type="ECO:0000256" key="9">
    <source>
        <dbReference type="ARBA" id="ARBA00023125"/>
    </source>
</evidence>
<dbReference type="Pfam" id="PF00642">
    <property type="entry name" value="zf-CCCH"/>
    <property type="match status" value="1"/>
</dbReference>
<dbReference type="GO" id="GO:0005684">
    <property type="term" value="C:U2-type spliceosomal complex"/>
    <property type="evidence" value="ECO:0007669"/>
    <property type="project" value="TreeGrafter"/>
</dbReference>
<evidence type="ECO:0000256" key="7">
    <source>
        <dbReference type="ARBA" id="ARBA00022771"/>
    </source>
</evidence>
<comment type="similarity">
    <text evidence="2 12">Belongs to the CWC24 family.</text>
</comment>
<evidence type="ECO:0000259" key="14">
    <source>
        <dbReference type="PROSITE" id="PS50089"/>
    </source>
</evidence>
<evidence type="ECO:0000259" key="15">
    <source>
        <dbReference type="PROSITE" id="PS50103"/>
    </source>
</evidence>
<name>A0A317XW30_9BASI</name>
<keyword evidence="17" id="KW-1185">Reference proteome</keyword>
<dbReference type="SMART" id="SM00356">
    <property type="entry name" value="ZnF_C3H1"/>
    <property type="match status" value="1"/>
</dbReference>
<dbReference type="SUPFAM" id="SSF57850">
    <property type="entry name" value="RING/U-box"/>
    <property type="match status" value="1"/>
</dbReference>
<dbReference type="InterPro" id="IPR001841">
    <property type="entry name" value="Znf_RING"/>
</dbReference>
<dbReference type="CDD" id="cd16539">
    <property type="entry name" value="RING-HC_RNF113A_B"/>
    <property type="match status" value="1"/>
</dbReference>
<accession>A0A317XW30</accession>
<evidence type="ECO:0000256" key="13">
    <source>
        <dbReference type="SAM" id="MobiDB-lite"/>
    </source>
</evidence>
<dbReference type="Gene3D" id="4.10.1000.10">
    <property type="entry name" value="Zinc finger, CCCH-type"/>
    <property type="match status" value="1"/>
</dbReference>
<dbReference type="PROSITE" id="PS50089">
    <property type="entry name" value="ZF_RING_2"/>
    <property type="match status" value="1"/>
</dbReference>
<feature type="domain" description="C3H1-type" evidence="15">
    <location>
        <begin position="231"/>
        <end position="259"/>
    </location>
</feature>
<dbReference type="STRING" id="1882483.A0A317XW30"/>
<feature type="compositionally biased region" description="Polar residues" evidence="13">
    <location>
        <begin position="170"/>
        <end position="179"/>
    </location>
</feature>
<evidence type="ECO:0000256" key="10">
    <source>
        <dbReference type="ARBA" id="ARBA00023187"/>
    </source>
</evidence>
<proteinExistence type="inferred from homology"/>
<dbReference type="EMBL" id="KZ819189">
    <property type="protein sequence ID" value="PWZ02120.1"/>
    <property type="molecule type" value="Genomic_DNA"/>
</dbReference>
<feature type="region of interest" description="Disordered" evidence="13">
    <location>
        <begin position="376"/>
        <end position="400"/>
    </location>
</feature>
<dbReference type="InterPro" id="IPR000571">
    <property type="entry name" value="Znf_CCCH"/>
</dbReference>
<dbReference type="InterPro" id="IPR036855">
    <property type="entry name" value="Znf_CCCH_sf"/>
</dbReference>
<organism evidence="16 17">
    <name type="scientific">Testicularia cyperi</name>
    <dbReference type="NCBI Taxonomy" id="1882483"/>
    <lineage>
        <taxon>Eukaryota</taxon>
        <taxon>Fungi</taxon>
        <taxon>Dikarya</taxon>
        <taxon>Basidiomycota</taxon>
        <taxon>Ustilaginomycotina</taxon>
        <taxon>Ustilaginomycetes</taxon>
        <taxon>Ustilaginales</taxon>
        <taxon>Anthracoideaceae</taxon>
        <taxon>Testicularia</taxon>
    </lineage>
</organism>
<dbReference type="PANTHER" id="PTHR12930">
    <property type="entry name" value="ZINC FINGER PROTEIN 183"/>
    <property type="match status" value="1"/>
</dbReference>
<keyword evidence="12" id="KW-0507">mRNA processing</keyword>
<evidence type="ECO:0000256" key="2">
    <source>
        <dbReference type="ARBA" id="ARBA00009161"/>
    </source>
</evidence>
<keyword evidence="5 11" id="KW-0479">Metal-binding</keyword>
<dbReference type="Pfam" id="PF13920">
    <property type="entry name" value="zf-C3HC4_3"/>
    <property type="match status" value="1"/>
</dbReference>
<reference evidence="16 17" key="1">
    <citation type="journal article" date="2018" name="Mol. Biol. Evol.">
        <title>Broad Genomic Sampling Reveals a Smut Pathogenic Ancestry of the Fungal Clade Ustilaginomycotina.</title>
        <authorList>
            <person name="Kijpornyongpan T."/>
            <person name="Mondo S.J."/>
            <person name="Barry K."/>
            <person name="Sandor L."/>
            <person name="Lee J."/>
            <person name="Lipzen A."/>
            <person name="Pangilinan J."/>
            <person name="LaButti K."/>
            <person name="Hainaut M."/>
            <person name="Henrissat B."/>
            <person name="Grigoriev I.V."/>
            <person name="Spatafora J.W."/>
            <person name="Aime M.C."/>
        </authorList>
    </citation>
    <scope>NUCLEOTIDE SEQUENCE [LARGE SCALE GENOMIC DNA]</scope>
    <source>
        <strain evidence="16 17">MCA 3645</strain>
    </source>
</reference>
<evidence type="ECO:0000256" key="4">
    <source>
        <dbReference type="ARBA" id="ARBA00020647"/>
    </source>
</evidence>
<comment type="subunit">
    <text evidence="3 12">Associated with the spliceosome.</text>
</comment>
<feature type="compositionally biased region" description="Low complexity" evidence="13">
    <location>
        <begin position="1"/>
        <end position="13"/>
    </location>
</feature>
<dbReference type="GO" id="GO:0006397">
    <property type="term" value="P:mRNA processing"/>
    <property type="evidence" value="ECO:0007669"/>
    <property type="project" value="UniProtKB-KW"/>
</dbReference>
<evidence type="ECO:0000256" key="8">
    <source>
        <dbReference type="ARBA" id="ARBA00022833"/>
    </source>
</evidence>
<dbReference type="AlphaFoldDB" id="A0A317XW30"/>
<feature type="region of interest" description="Disordered" evidence="13">
    <location>
        <begin position="131"/>
        <end position="179"/>
    </location>
</feature>
<keyword evidence="10 12" id="KW-0508">mRNA splicing</keyword>
<feature type="domain" description="RING-type" evidence="14">
    <location>
        <begin position="303"/>
        <end position="340"/>
    </location>
</feature>
<evidence type="ECO:0000256" key="5">
    <source>
        <dbReference type="ARBA" id="ARBA00022723"/>
    </source>
</evidence>
<feature type="compositionally biased region" description="Acidic residues" evidence="13">
    <location>
        <begin position="70"/>
        <end position="80"/>
    </location>
</feature>
<keyword evidence="12" id="KW-0539">Nucleus</keyword>
<dbReference type="InterPro" id="IPR017907">
    <property type="entry name" value="Znf_RING_CS"/>
</dbReference>
<dbReference type="InterPro" id="IPR013083">
    <property type="entry name" value="Znf_RING/FYVE/PHD"/>
</dbReference>
<evidence type="ECO:0000313" key="17">
    <source>
        <dbReference type="Proteomes" id="UP000246740"/>
    </source>
</evidence>
<dbReference type="InParanoid" id="A0A317XW30"/>
<feature type="zinc finger region" description="C3H1-type" evidence="11">
    <location>
        <begin position="231"/>
        <end position="259"/>
    </location>
</feature>
<dbReference type="GO" id="GO:0008270">
    <property type="term" value="F:zinc ion binding"/>
    <property type="evidence" value="ECO:0007669"/>
    <property type="project" value="UniProtKB-KW"/>
</dbReference>
<sequence>MSAQQAGSSGAGARPVLFKKKRGLASSRLSSSAPSASAKDAVAGPSRLAVSSRSSRLNTSAGDAVFGADESGDDDDDDDAAAASAVVVKKKRMGHNPLMQSTGSSLKRLRNGSAANSLGEEDFVELNGYDEHENGAASGSTHRLSAPRSSIARAQQDATRHSDWDLEIQGSANDPTRSSAETVQANADGIYRGAKGYASFVPTRDDGQSSKMKARGPIRQQTTVRSVTVMDYQPDICKDYKETGYCGFGDTCKFLHDRSDYLAGWQLDSIAPNSSKRREDLLLSDPEPDEGDDGEEEHLPFACLICRKPFVDPVVTKCGHYFCETCAIKRYAKTSKCFACGAQTGGLFNSASKLLHKLKAAKEQKTQSKLDRRIQLGLVDLPDQPGSDDNTAGDHDDDDE</sequence>
<protein>
    <recommendedName>
        <fullName evidence="4 12">Pre-mRNA-splicing factor CWC24</fullName>
    </recommendedName>
</protein>
<feature type="compositionally biased region" description="Acidic residues" evidence="13">
    <location>
        <begin position="286"/>
        <end position="295"/>
    </location>
</feature>
<dbReference type="GO" id="GO:0034247">
    <property type="term" value="P:snoRNA splicing"/>
    <property type="evidence" value="ECO:0007669"/>
    <property type="project" value="TreeGrafter"/>
</dbReference>
<gene>
    <name evidence="16" type="ORF">BCV70DRAFT_198401</name>
</gene>
<evidence type="ECO:0000256" key="1">
    <source>
        <dbReference type="ARBA" id="ARBA00003777"/>
    </source>
</evidence>
<dbReference type="Gene3D" id="3.30.40.10">
    <property type="entry name" value="Zinc/RING finger domain, C3HC4 (zinc finger)"/>
    <property type="match status" value="1"/>
</dbReference>
<keyword evidence="8 11" id="KW-0862">Zinc</keyword>
<evidence type="ECO:0000256" key="12">
    <source>
        <dbReference type="RuleBase" id="RU367110"/>
    </source>
</evidence>
<comment type="subcellular location">
    <subcellularLocation>
        <location evidence="12">Nucleus</location>
    </subcellularLocation>
</comment>
<feature type="region of interest" description="Disordered" evidence="13">
    <location>
        <begin position="201"/>
        <end position="220"/>
    </location>
</feature>
<evidence type="ECO:0000256" key="11">
    <source>
        <dbReference type="PROSITE-ProRule" id="PRU00723"/>
    </source>
</evidence>
<evidence type="ECO:0000256" key="3">
    <source>
        <dbReference type="ARBA" id="ARBA00011524"/>
    </source>
</evidence>
<dbReference type="PROSITE" id="PS00518">
    <property type="entry name" value="ZF_RING_1"/>
    <property type="match status" value="1"/>
</dbReference>
<evidence type="ECO:0000313" key="16">
    <source>
        <dbReference type="EMBL" id="PWZ02120.1"/>
    </source>
</evidence>
<dbReference type="FunFam" id="3.30.40.10:FF:000045">
    <property type="entry name" value="RING finger protein 113A"/>
    <property type="match status" value="1"/>
</dbReference>
<dbReference type="Proteomes" id="UP000246740">
    <property type="component" value="Unassembled WGS sequence"/>
</dbReference>
<dbReference type="SMART" id="SM00184">
    <property type="entry name" value="RING"/>
    <property type="match status" value="1"/>
</dbReference>
<feature type="region of interest" description="Disordered" evidence="13">
    <location>
        <begin position="1"/>
        <end position="113"/>
    </location>
</feature>